<protein>
    <submittedName>
        <fullName evidence="1">Uncharacterized protein</fullName>
    </submittedName>
</protein>
<reference evidence="1" key="1">
    <citation type="submission" date="2018-05" db="EMBL/GenBank/DDBJ databases">
        <authorList>
            <person name="Lanie J.A."/>
            <person name="Ng W.-L."/>
            <person name="Kazmierczak K.M."/>
            <person name="Andrzejewski T.M."/>
            <person name="Davidsen T.M."/>
            <person name="Wayne K.J."/>
            <person name="Tettelin H."/>
            <person name="Glass J.I."/>
            <person name="Rusch D."/>
            <person name="Podicherti R."/>
            <person name="Tsui H.-C.T."/>
            <person name="Winkler M.E."/>
        </authorList>
    </citation>
    <scope>NUCLEOTIDE SEQUENCE</scope>
</reference>
<sequence>MYLKISKSSNNLINTPYIFSTKLNNNEKILNIEVIDKNKLLVLIESADNIKGAIYDIENNKIVGFIER</sequence>
<proteinExistence type="predicted"/>
<dbReference type="AlphaFoldDB" id="A0A382FJL4"/>
<name>A0A382FJL4_9ZZZZ</name>
<accession>A0A382FJL4</accession>
<evidence type="ECO:0000313" key="1">
    <source>
        <dbReference type="EMBL" id="SVB62822.1"/>
    </source>
</evidence>
<gene>
    <name evidence="1" type="ORF">METZ01_LOCUS215676</name>
</gene>
<organism evidence="1">
    <name type="scientific">marine metagenome</name>
    <dbReference type="NCBI Taxonomy" id="408172"/>
    <lineage>
        <taxon>unclassified sequences</taxon>
        <taxon>metagenomes</taxon>
        <taxon>ecological metagenomes</taxon>
    </lineage>
</organism>
<dbReference type="EMBL" id="UINC01050172">
    <property type="protein sequence ID" value="SVB62822.1"/>
    <property type="molecule type" value="Genomic_DNA"/>
</dbReference>